<organism evidence="2">
    <name type="scientific">marine sediment metagenome</name>
    <dbReference type="NCBI Taxonomy" id="412755"/>
    <lineage>
        <taxon>unclassified sequences</taxon>
        <taxon>metagenomes</taxon>
        <taxon>ecological metagenomes</taxon>
    </lineage>
</organism>
<name>A0A0F9PQ79_9ZZZZ</name>
<feature type="transmembrane region" description="Helical" evidence="1">
    <location>
        <begin position="369"/>
        <end position="390"/>
    </location>
</feature>
<evidence type="ECO:0000313" key="2">
    <source>
        <dbReference type="EMBL" id="KKM95302.1"/>
    </source>
</evidence>
<evidence type="ECO:0000256" key="1">
    <source>
        <dbReference type="SAM" id="Phobius"/>
    </source>
</evidence>
<comment type="caution">
    <text evidence="2">The sequence shown here is derived from an EMBL/GenBank/DDBJ whole genome shotgun (WGS) entry which is preliminary data.</text>
</comment>
<sequence length="397" mass="42134">MKKSKLFNKILFTILIVSTVGFSLAFTNRFEDFQGSTHSGCHGGTNPVSITGTVDLISSTGTTALPSETFTISAEVKTFTEGANKNVSIGFAQGNPGRGDNDKFSFSPTQLDGIDLDGSGNSGVLNFQVTAPATFGNYTLVLDVLEGAEAFADAFNWVTNSVNILVGFPSVIGAPILENLTTSVSVLELSQAQTIQIDAIDNETSVDRVLLEFEGANHSLINSVDNTYIYQNWTPSTAGQKSFIIYAYDTEDKLSGAGGSFSVQDTVDPSYSNYIKSSDTVEAGETIDISIVATDYAGIQGVTITFALIEHPMAFEGSDKWGYELRAPNEGGTLDYTITIEDNSGNTITIDYAVQVTGGISTGPGGANLMVFILGSVSVVLVISLIGIALKKKKHFF</sequence>
<accession>A0A0F9PQ79</accession>
<keyword evidence="1" id="KW-1133">Transmembrane helix</keyword>
<reference evidence="2" key="1">
    <citation type="journal article" date="2015" name="Nature">
        <title>Complex archaea that bridge the gap between prokaryotes and eukaryotes.</title>
        <authorList>
            <person name="Spang A."/>
            <person name="Saw J.H."/>
            <person name="Jorgensen S.L."/>
            <person name="Zaremba-Niedzwiedzka K."/>
            <person name="Martijn J."/>
            <person name="Lind A.E."/>
            <person name="van Eijk R."/>
            <person name="Schleper C."/>
            <person name="Guy L."/>
            <person name="Ettema T.J."/>
        </authorList>
    </citation>
    <scope>NUCLEOTIDE SEQUENCE</scope>
</reference>
<keyword evidence="1" id="KW-0812">Transmembrane</keyword>
<protein>
    <submittedName>
        <fullName evidence="2">Uncharacterized protein</fullName>
    </submittedName>
</protein>
<dbReference type="AlphaFoldDB" id="A0A0F9PQ79"/>
<gene>
    <name evidence="2" type="ORF">LCGC14_1189590</name>
</gene>
<dbReference type="EMBL" id="LAZR01006025">
    <property type="protein sequence ID" value="KKM95302.1"/>
    <property type="molecule type" value="Genomic_DNA"/>
</dbReference>
<proteinExistence type="predicted"/>
<keyword evidence="1" id="KW-0472">Membrane</keyword>